<dbReference type="EMBL" id="KV893900">
    <property type="protein sequence ID" value="OON18735.1"/>
    <property type="molecule type" value="Genomic_DNA"/>
</dbReference>
<sequence length="115" mass="13205">MEEPCFGTSIITQSEIQIKNIRTLSNMGDRARIKRRTTDVVNGLKGYKTDLAKRVVGDRNRINLTIMRARIQLERARSAKVVCACAHFEQRQTYTQLSNLIQSSYTTDCLDHDQE</sequence>
<proteinExistence type="predicted"/>
<reference evidence="1 2" key="1">
    <citation type="submission" date="2015-03" db="EMBL/GenBank/DDBJ databases">
        <title>Draft genome of the nematode, Opisthorchis viverrini.</title>
        <authorList>
            <person name="Mitreva M."/>
        </authorList>
    </citation>
    <scope>NUCLEOTIDE SEQUENCE [LARGE SCALE GENOMIC DNA]</scope>
    <source>
        <strain evidence="1">Khon Kaen</strain>
    </source>
</reference>
<protein>
    <submittedName>
        <fullName evidence="1">Uncharacterized protein</fullName>
    </submittedName>
</protein>
<name>A0A1S8WWI9_OPIVI</name>
<accession>A0A1S8WWI9</accession>
<organism evidence="1 2">
    <name type="scientific">Opisthorchis viverrini</name>
    <name type="common">Southeast Asian liver fluke</name>
    <dbReference type="NCBI Taxonomy" id="6198"/>
    <lineage>
        <taxon>Eukaryota</taxon>
        <taxon>Metazoa</taxon>
        <taxon>Spiralia</taxon>
        <taxon>Lophotrochozoa</taxon>
        <taxon>Platyhelminthes</taxon>
        <taxon>Trematoda</taxon>
        <taxon>Digenea</taxon>
        <taxon>Opisthorchiida</taxon>
        <taxon>Opisthorchiata</taxon>
        <taxon>Opisthorchiidae</taxon>
        <taxon>Opisthorchis</taxon>
    </lineage>
</organism>
<evidence type="ECO:0000313" key="2">
    <source>
        <dbReference type="Proteomes" id="UP000243686"/>
    </source>
</evidence>
<keyword evidence="2" id="KW-1185">Reference proteome</keyword>
<gene>
    <name evidence="1" type="ORF">X801_05405</name>
</gene>
<dbReference type="Proteomes" id="UP000243686">
    <property type="component" value="Unassembled WGS sequence"/>
</dbReference>
<evidence type="ECO:0000313" key="1">
    <source>
        <dbReference type="EMBL" id="OON18735.1"/>
    </source>
</evidence>
<dbReference type="AlphaFoldDB" id="A0A1S8WWI9"/>